<dbReference type="HOGENOM" id="CLU_035914_1_3_1"/>
<dbReference type="SUPFAM" id="SSF48056">
    <property type="entry name" value="Di-copper centre-containing domain"/>
    <property type="match status" value="1"/>
</dbReference>
<dbReference type="Gene3D" id="1.10.1280.10">
    <property type="entry name" value="Di-copper center containing domain from catechol oxidase"/>
    <property type="match status" value="1"/>
</dbReference>
<dbReference type="InParanoid" id="A0A0C3FYC4"/>
<proteinExistence type="predicted"/>
<evidence type="ECO:0000313" key="5">
    <source>
        <dbReference type="EMBL" id="KIM83201.1"/>
    </source>
</evidence>
<dbReference type="Proteomes" id="UP000054166">
    <property type="component" value="Unassembled WGS sequence"/>
</dbReference>
<sequence>MQLLLAKLAVLATSILPFCVYSLTVTGAQCIDPVVRKEWRKLSVSEKADWISAVKCLSNLPHDDALSPTVKPSDIVAVNTSGSYYDDIVYMHMDLNHVIHFTGLFFPWHRWYVHSFESALKSKCGFAGASPYWNWSIDAPEFQGSSFFKDSDPESGLGGWGDPSRDFEVPTGGFSNFHLSYPSSHILRRNFTLRPYLNDNSSFFPNPQLMANVTFTKAEVRKMVDGFKGDYKGLQKYMEGFQGAHGSVHEISGGDLAGYCPANAPASCVDGSPTFSANEPLFFMHHAMVDKVWFDWQHKHSSNFWAYEGGSVQAFDNLTEYNTYPNGAPPALTFASPMPADGMFPQATIQDVVNTTGGFLCYVYE</sequence>
<dbReference type="GO" id="GO:0016491">
    <property type="term" value="F:oxidoreductase activity"/>
    <property type="evidence" value="ECO:0007669"/>
    <property type="project" value="InterPro"/>
</dbReference>
<organism evidence="5 6">
    <name type="scientific">Piloderma croceum (strain F 1598)</name>
    <dbReference type="NCBI Taxonomy" id="765440"/>
    <lineage>
        <taxon>Eukaryota</taxon>
        <taxon>Fungi</taxon>
        <taxon>Dikarya</taxon>
        <taxon>Basidiomycota</taxon>
        <taxon>Agaricomycotina</taxon>
        <taxon>Agaricomycetes</taxon>
        <taxon>Agaricomycetidae</taxon>
        <taxon>Atheliales</taxon>
        <taxon>Atheliaceae</taxon>
        <taxon>Piloderma</taxon>
    </lineage>
</organism>
<evidence type="ECO:0000256" key="3">
    <source>
        <dbReference type="SAM" id="SignalP"/>
    </source>
</evidence>
<evidence type="ECO:0000256" key="2">
    <source>
        <dbReference type="ARBA" id="ARBA00023008"/>
    </source>
</evidence>
<keyword evidence="1" id="KW-0479">Metal-binding</keyword>
<reference evidence="5 6" key="1">
    <citation type="submission" date="2014-04" db="EMBL/GenBank/DDBJ databases">
        <authorList>
            <consortium name="DOE Joint Genome Institute"/>
            <person name="Kuo A."/>
            <person name="Tarkka M."/>
            <person name="Buscot F."/>
            <person name="Kohler A."/>
            <person name="Nagy L.G."/>
            <person name="Floudas D."/>
            <person name="Copeland A."/>
            <person name="Barry K.W."/>
            <person name="Cichocki N."/>
            <person name="Veneault-Fourrey C."/>
            <person name="LaButti K."/>
            <person name="Lindquist E.A."/>
            <person name="Lipzen A."/>
            <person name="Lundell T."/>
            <person name="Morin E."/>
            <person name="Murat C."/>
            <person name="Sun H."/>
            <person name="Tunlid A."/>
            <person name="Henrissat B."/>
            <person name="Grigoriev I.V."/>
            <person name="Hibbett D.S."/>
            <person name="Martin F."/>
            <person name="Nordberg H.P."/>
            <person name="Cantor M.N."/>
            <person name="Hua S.X."/>
        </authorList>
    </citation>
    <scope>NUCLEOTIDE SEQUENCE [LARGE SCALE GENOMIC DNA]</scope>
    <source>
        <strain evidence="5 6">F 1598</strain>
    </source>
</reference>
<evidence type="ECO:0000313" key="6">
    <source>
        <dbReference type="Proteomes" id="UP000054166"/>
    </source>
</evidence>
<dbReference type="InterPro" id="IPR008922">
    <property type="entry name" value="Di-copper_centre_dom_sf"/>
</dbReference>
<feature type="signal peptide" evidence="3">
    <location>
        <begin position="1"/>
        <end position="30"/>
    </location>
</feature>
<feature type="chain" id="PRO_5002164395" description="Tyrosinase copper-binding domain-containing protein" evidence="3">
    <location>
        <begin position="31"/>
        <end position="365"/>
    </location>
</feature>
<dbReference type="InterPro" id="IPR050316">
    <property type="entry name" value="Tyrosinase/Hemocyanin"/>
</dbReference>
<dbReference type="STRING" id="765440.A0A0C3FYC4"/>
<dbReference type="AlphaFoldDB" id="A0A0C3FYC4"/>
<dbReference type="PROSITE" id="PS00497">
    <property type="entry name" value="TYROSINASE_1"/>
    <property type="match status" value="1"/>
</dbReference>
<dbReference type="GO" id="GO:0046872">
    <property type="term" value="F:metal ion binding"/>
    <property type="evidence" value="ECO:0007669"/>
    <property type="project" value="UniProtKB-KW"/>
</dbReference>
<protein>
    <recommendedName>
        <fullName evidence="4">Tyrosinase copper-binding domain-containing protein</fullName>
    </recommendedName>
</protein>
<dbReference type="OrthoDB" id="6132182at2759"/>
<dbReference type="EMBL" id="KN832991">
    <property type="protein sequence ID" value="KIM83201.1"/>
    <property type="molecule type" value="Genomic_DNA"/>
</dbReference>
<dbReference type="Pfam" id="PF00264">
    <property type="entry name" value="Tyrosinase"/>
    <property type="match status" value="1"/>
</dbReference>
<reference evidence="6" key="2">
    <citation type="submission" date="2015-01" db="EMBL/GenBank/DDBJ databases">
        <title>Evolutionary Origins and Diversification of the Mycorrhizal Mutualists.</title>
        <authorList>
            <consortium name="DOE Joint Genome Institute"/>
            <consortium name="Mycorrhizal Genomics Consortium"/>
            <person name="Kohler A."/>
            <person name="Kuo A."/>
            <person name="Nagy L.G."/>
            <person name="Floudas D."/>
            <person name="Copeland A."/>
            <person name="Barry K.W."/>
            <person name="Cichocki N."/>
            <person name="Veneault-Fourrey C."/>
            <person name="LaButti K."/>
            <person name="Lindquist E.A."/>
            <person name="Lipzen A."/>
            <person name="Lundell T."/>
            <person name="Morin E."/>
            <person name="Murat C."/>
            <person name="Riley R."/>
            <person name="Ohm R."/>
            <person name="Sun H."/>
            <person name="Tunlid A."/>
            <person name="Henrissat B."/>
            <person name="Grigoriev I.V."/>
            <person name="Hibbett D.S."/>
            <person name="Martin F."/>
        </authorList>
    </citation>
    <scope>NUCLEOTIDE SEQUENCE [LARGE SCALE GENOMIC DNA]</scope>
    <source>
        <strain evidence="6">F 1598</strain>
    </source>
</reference>
<gene>
    <name evidence="5" type="ORF">PILCRDRAFT_7168</name>
</gene>
<dbReference type="PANTHER" id="PTHR11474:SF126">
    <property type="entry name" value="TYROSINASE-LIKE PROTEIN TYR-1-RELATED"/>
    <property type="match status" value="1"/>
</dbReference>
<dbReference type="PANTHER" id="PTHR11474">
    <property type="entry name" value="TYROSINASE FAMILY MEMBER"/>
    <property type="match status" value="1"/>
</dbReference>
<dbReference type="InterPro" id="IPR002227">
    <property type="entry name" value="Tyrosinase_Cu-bd"/>
</dbReference>
<accession>A0A0C3FYC4</accession>
<keyword evidence="6" id="KW-1185">Reference proteome</keyword>
<name>A0A0C3FYC4_PILCF</name>
<feature type="domain" description="Tyrosinase copper-binding" evidence="4">
    <location>
        <begin position="100"/>
        <end position="117"/>
    </location>
</feature>
<keyword evidence="2" id="KW-0186">Copper</keyword>
<evidence type="ECO:0000256" key="1">
    <source>
        <dbReference type="ARBA" id="ARBA00022723"/>
    </source>
</evidence>
<dbReference type="PRINTS" id="PR00092">
    <property type="entry name" value="TYROSINASE"/>
</dbReference>
<evidence type="ECO:0000259" key="4">
    <source>
        <dbReference type="PROSITE" id="PS00497"/>
    </source>
</evidence>
<keyword evidence="3" id="KW-0732">Signal</keyword>